<sequence length="128" mass="13771">MALKNKRSSLLLRSGRFRRSPSTVDRGPGVVELARVIRDLREELEQAIVAAEGEALRFELGPIQLDLSVDLERSGQAGAKVRFWVVESGADAAVRATSAQRISLTLQPTLAGANDPLLVSGRAGAHEQ</sequence>
<feature type="domain" description="Trypsin-co-occurring" evidence="1">
    <location>
        <begin position="31"/>
        <end position="108"/>
    </location>
</feature>
<proteinExistence type="predicted"/>
<dbReference type="InterPro" id="IPR045608">
    <property type="entry name" value="Trypco2"/>
</dbReference>
<organism evidence="2 3">
    <name type="scientific">Streptomyces cellulosae</name>
    <dbReference type="NCBI Taxonomy" id="1968"/>
    <lineage>
        <taxon>Bacteria</taxon>
        <taxon>Bacillati</taxon>
        <taxon>Actinomycetota</taxon>
        <taxon>Actinomycetes</taxon>
        <taxon>Kitasatosporales</taxon>
        <taxon>Streptomycetaceae</taxon>
        <taxon>Streptomyces</taxon>
    </lineage>
</organism>
<accession>A0ABW7Y3U5</accession>
<comment type="caution">
    <text evidence="2">The sequence shown here is derived from an EMBL/GenBank/DDBJ whole genome shotgun (WGS) entry which is preliminary data.</text>
</comment>
<evidence type="ECO:0000313" key="2">
    <source>
        <dbReference type="EMBL" id="MFI5676759.1"/>
    </source>
</evidence>
<dbReference type="Pfam" id="PF19631">
    <property type="entry name" value="Trypco2"/>
    <property type="match status" value="1"/>
</dbReference>
<dbReference type="RefSeq" id="WP_398657460.1">
    <property type="nucleotide sequence ID" value="NZ_JBITDC010000006.1"/>
</dbReference>
<protein>
    <submittedName>
        <fullName evidence="2">Trypco2 family protein</fullName>
    </submittedName>
</protein>
<dbReference type="Proteomes" id="UP001612415">
    <property type="component" value="Unassembled WGS sequence"/>
</dbReference>
<keyword evidence="3" id="KW-1185">Reference proteome</keyword>
<evidence type="ECO:0000313" key="3">
    <source>
        <dbReference type="Proteomes" id="UP001612415"/>
    </source>
</evidence>
<reference evidence="2 3" key="1">
    <citation type="submission" date="2024-10" db="EMBL/GenBank/DDBJ databases">
        <title>The Natural Products Discovery Center: Release of the First 8490 Sequenced Strains for Exploring Actinobacteria Biosynthetic Diversity.</title>
        <authorList>
            <person name="Kalkreuter E."/>
            <person name="Kautsar S.A."/>
            <person name="Yang D."/>
            <person name="Bader C.D."/>
            <person name="Teijaro C.N."/>
            <person name="Fluegel L."/>
            <person name="Davis C.M."/>
            <person name="Simpson J.R."/>
            <person name="Lauterbach L."/>
            <person name="Steele A.D."/>
            <person name="Gui C."/>
            <person name="Meng S."/>
            <person name="Li G."/>
            <person name="Viehrig K."/>
            <person name="Ye F."/>
            <person name="Su P."/>
            <person name="Kiefer A.F."/>
            <person name="Nichols A."/>
            <person name="Cepeda A.J."/>
            <person name="Yan W."/>
            <person name="Fan B."/>
            <person name="Jiang Y."/>
            <person name="Adhikari A."/>
            <person name="Zheng C.-J."/>
            <person name="Schuster L."/>
            <person name="Cowan T.M."/>
            <person name="Smanski M.J."/>
            <person name="Chevrette M.G."/>
            <person name="De Carvalho L.P.S."/>
            <person name="Shen B."/>
        </authorList>
    </citation>
    <scope>NUCLEOTIDE SEQUENCE [LARGE SCALE GENOMIC DNA]</scope>
    <source>
        <strain evidence="2 3">NPDC051599</strain>
    </source>
</reference>
<dbReference type="EMBL" id="JBITDC010000006">
    <property type="protein sequence ID" value="MFI5676759.1"/>
    <property type="molecule type" value="Genomic_DNA"/>
</dbReference>
<gene>
    <name evidence="2" type="ORF">ACIA8P_19120</name>
</gene>
<evidence type="ECO:0000259" key="1">
    <source>
        <dbReference type="Pfam" id="PF19631"/>
    </source>
</evidence>
<name>A0ABW7Y3U5_STRCE</name>